<dbReference type="InterPro" id="IPR036464">
    <property type="entry name" value="Rubisco_LSMT_subst-bd_sf"/>
</dbReference>
<evidence type="ECO:0000259" key="4">
    <source>
        <dbReference type="Pfam" id="PF09273"/>
    </source>
</evidence>
<dbReference type="InterPro" id="IPR050600">
    <property type="entry name" value="SETD3_SETD6_MTase"/>
</dbReference>
<gene>
    <name evidence="5" type="ORF">OSTQU699_LOCUS1121</name>
</gene>
<reference evidence="5" key="1">
    <citation type="submission" date="2020-12" db="EMBL/GenBank/DDBJ databases">
        <authorList>
            <person name="Iha C."/>
        </authorList>
    </citation>
    <scope>NUCLEOTIDE SEQUENCE</scope>
</reference>
<evidence type="ECO:0000313" key="5">
    <source>
        <dbReference type="EMBL" id="CAD7695760.1"/>
    </source>
</evidence>
<proteinExistence type="predicted"/>
<dbReference type="Gene3D" id="3.90.1420.10">
    <property type="entry name" value="Rubisco LSMT, substrate-binding domain"/>
    <property type="match status" value="1"/>
</dbReference>
<evidence type="ECO:0000313" key="6">
    <source>
        <dbReference type="Proteomes" id="UP000708148"/>
    </source>
</evidence>
<dbReference type="SUPFAM" id="SSF82199">
    <property type="entry name" value="SET domain"/>
    <property type="match status" value="1"/>
</dbReference>
<dbReference type="Pfam" id="PF09273">
    <property type="entry name" value="Rubis-subs-bind"/>
    <property type="match status" value="1"/>
</dbReference>
<evidence type="ECO:0000256" key="2">
    <source>
        <dbReference type="ARBA" id="ARBA00022679"/>
    </source>
</evidence>
<name>A0A8S1IM22_9CHLO</name>
<dbReference type="InterPro" id="IPR015353">
    <property type="entry name" value="Rubisco_LSMT_subst-bd"/>
</dbReference>
<dbReference type="Proteomes" id="UP000708148">
    <property type="component" value="Unassembled WGS sequence"/>
</dbReference>
<comment type="caution">
    <text evidence="5">The sequence shown here is derived from an EMBL/GenBank/DDBJ whole genome shotgun (WGS) entry which is preliminary data.</text>
</comment>
<dbReference type="OrthoDB" id="341421at2759"/>
<dbReference type="PANTHER" id="PTHR13271:SF93">
    <property type="entry name" value="SET DOMAIN-CONTAINING PROTEIN"/>
    <property type="match status" value="1"/>
</dbReference>
<keyword evidence="3" id="KW-0949">S-adenosyl-L-methionine</keyword>
<dbReference type="GO" id="GO:0032259">
    <property type="term" value="P:methylation"/>
    <property type="evidence" value="ECO:0007669"/>
    <property type="project" value="UniProtKB-KW"/>
</dbReference>
<dbReference type="Gene3D" id="3.90.1410.10">
    <property type="entry name" value="set domain protein methyltransferase, domain 1"/>
    <property type="match status" value="1"/>
</dbReference>
<feature type="domain" description="Rubisco LSMT substrate-binding" evidence="4">
    <location>
        <begin position="268"/>
        <end position="384"/>
    </location>
</feature>
<accession>A0A8S1IM22</accession>
<sequence>MGSGAALEANFDRLEQWLPKLADAKSVLLQRKAVEGRVAFVTTRDVRAGEVVLQIPGDVAVTAADAAGNEDIGELTTGRSPLVCMALWLMAEQSRDASSSWYPLLQTLPESTLSPLLWSENELKWLSESEVLQQTKSRVAALRQEWEALSEVISRNPKRFPPDIFGEQEFRKAFSVVLACSTYLPSAQCFALLPVVSALARTGHESGCTVDYNADLDAVVVTASKSYRGGEEVSLYYDQPNGERLLALGSLEEQNPSDFLSIDVELVPSDGLFRAKKQILEGLGLQAKQSFPIYEDKMPAQLLSYLRLSRVQDAAQLAKVRFDEDAAVSQMNEYEVLQLLMGECRTRLAAYDTTIEEDVKALQKSDMDPKQRLATQLILGEKNVWQGTMTAVRSRLAPIRGIPTKNGLSDPNEDILELFSTIESLPNKPKQMLDGFVSWAKGEQGSKK</sequence>
<keyword evidence="1" id="KW-0489">Methyltransferase</keyword>
<protein>
    <recommendedName>
        <fullName evidence="4">Rubisco LSMT substrate-binding domain-containing protein</fullName>
    </recommendedName>
</protein>
<keyword evidence="2" id="KW-0808">Transferase</keyword>
<dbReference type="EMBL" id="CAJHUC010000385">
    <property type="protein sequence ID" value="CAD7695760.1"/>
    <property type="molecule type" value="Genomic_DNA"/>
</dbReference>
<dbReference type="GO" id="GO:0016279">
    <property type="term" value="F:protein-lysine N-methyltransferase activity"/>
    <property type="evidence" value="ECO:0007669"/>
    <property type="project" value="TreeGrafter"/>
</dbReference>
<evidence type="ECO:0000256" key="3">
    <source>
        <dbReference type="ARBA" id="ARBA00022691"/>
    </source>
</evidence>
<evidence type="ECO:0000256" key="1">
    <source>
        <dbReference type="ARBA" id="ARBA00022603"/>
    </source>
</evidence>
<organism evidence="5 6">
    <name type="scientific">Ostreobium quekettii</name>
    <dbReference type="NCBI Taxonomy" id="121088"/>
    <lineage>
        <taxon>Eukaryota</taxon>
        <taxon>Viridiplantae</taxon>
        <taxon>Chlorophyta</taxon>
        <taxon>core chlorophytes</taxon>
        <taxon>Ulvophyceae</taxon>
        <taxon>TCBD clade</taxon>
        <taxon>Bryopsidales</taxon>
        <taxon>Ostreobineae</taxon>
        <taxon>Ostreobiaceae</taxon>
        <taxon>Ostreobium</taxon>
    </lineage>
</organism>
<keyword evidence="6" id="KW-1185">Reference proteome</keyword>
<dbReference type="SUPFAM" id="SSF81822">
    <property type="entry name" value="RuBisCo LSMT C-terminal, substrate-binding domain"/>
    <property type="match status" value="1"/>
</dbReference>
<dbReference type="PANTHER" id="PTHR13271">
    <property type="entry name" value="UNCHARACTERIZED PUTATIVE METHYLTRANSFERASE"/>
    <property type="match status" value="1"/>
</dbReference>
<dbReference type="InterPro" id="IPR046341">
    <property type="entry name" value="SET_dom_sf"/>
</dbReference>
<dbReference type="AlphaFoldDB" id="A0A8S1IM22"/>